<dbReference type="SUPFAM" id="SSF55136">
    <property type="entry name" value="Probable bacterial effector-binding domain"/>
    <property type="match status" value="1"/>
</dbReference>
<evidence type="ECO:0000313" key="7">
    <source>
        <dbReference type="EMBL" id="NFA42216.1"/>
    </source>
</evidence>
<dbReference type="PROSITE" id="PS50896">
    <property type="entry name" value="LISH"/>
    <property type="match status" value="1"/>
</dbReference>
<dbReference type="Proteomes" id="UP000476820">
    <property type="component" value="Unassembled WGS sequence"/>
</dbReference>
<dbReference type="AlphaFoldDB" id="A0A0C2NWZ0"/>
<dbReference type="Pfam" id="PF06445">
    <property type="entry name" value="GyrI-like"/>
    <property type="match status" value="1"/>
</dbReference>
<evidence type="ECO:0000256" key="4">
    <source>
        <dbReference type="ARBA" id="ARBA00023163"/>
    </source>
</evidence>
<dbReference type="Proteomes" id="UP000473681">
    <property type="component" value="Unassembled WGS sequence"/>
</dbReference>
<keyword evidence="5" id="KW-0175">Coiled coil</keyword>
<evidence type="ECO:0000313" key="8">
    <source>
        <dbReference type="EMBL" id="NFF89104.1"/>
    </source>
</evidence>
<dbReference type="RefSeq" id="WP_012450280.1">
    <property type="nucleotide sequence ID" value="NZ_JACBBP010000001.1"/>
</dbReference>
<feature type="domain" description="HTH merR-type" evidence="6">
    <location>
        <begin position="4"/>
        <end position="72"/>
    </location>
</feature>
<name>A0A0C2NWZ0_CLOBO</name>
<evidence type="ECO:0000313" key="9">
    <source>
        <dbReference type="EMBL" id="NFN35770.1"/>
    </source>
</evidence>
<proteinExistence type="predicted"/>
<feature type="coiled-coil region" evidence="5">
    <location>
        <begin position="72"/>
        <end position="106"/>
    </location>
</feature>
<reference evidence="11 12" key="2">
    <citation type="submission" date="2019-04" db="EMBL/GenBank/DDBJ databases">
        <title>Genome sequencing of Clostridium botulinum Groups I-IV and Clostridium butyricum.</title>
        <authorList>
            <person name="Brunt J."/>
            <person name="Van Vliet A.H.M."/>
            <person name="Stringer S.C."/>
            <person name="Carter A.T."/>
            <person name="Peck M.W."/>
        </authorList>
    </citation>
    <scope>NUCLEOTIDE SEQUENCE [LARGE SCALE GENOMIC DNA]</scope>
    <source>
        <strain evidence="8 12">1605</strain>
        <strain evidence="9 11">CB-K-33E</strain>
    </source>
</reference>
<keyword evidence="4" id="KW-0804">Transcription</keyword>
<evidence type="ECO:0000256" key="1">
    <source>
        <dbReference type="ARBA" id="ARBA00022491"/>
    </source>
</evidence>
<evidence type="ECO:0000256" key="2">
    <source>
        <dbReference type="ARBA" id="ARBA00023015"/>
    </source>
</evidence>
<organism evidence="7 10">
    <name type="scientific">Clostridium botulinum</name>
    <dbReference type="NCBI Taxonomy" id="1491"/>
    <lineage>
        <taxon>Bacteria</taxon>
        <taxon>Bacillati</taxon>
        <taxon>Bacillota</taxon>
        <taxon>Clostridia</taxon>
        <taxon>Eubacteriales</taxon>
        <taxon>Clostridiaceae</taxon>
        <taxon>Clostridium</taxon>
    </lineage>
</organism>
<dbReference type="PROSITE" id="PS50937">
    <property type="entry name" value="HTH_MERR_2"/>
    <property type="match status" value="1"/>
</dbReference>
<evidence type="ECO:0000256" key="5">
    <source>
        <dbReference type="SAM" id="Coils"/>
    </source>
</evidence>
<dbReference type="SMART" id="SM00422">
    <property type="entry name" value="HTH_MERR"/>
    <property type="match status" value="1"/>
</dbReference>
<dbReference type="Gene3D" id="1.10.1660.10">
    <property type="match status" value="1"/>
</dbReference>
<dbReference type="InterPro" id="IPR011256">
    <property type="entry name" value="Reg_factor_effector_dom_sf"/>
</dbReference>
<dbReference type="CDD" id="cd00592">
    <property type="entry name" value="HTH_MerR-like"/>
    <property type="match status" value="1"/>
</dbReference>
<dbReference type="PANTHER" id="PTHR30204">
    <property type="entry name" value="REDOX-CYCLING DRUG-SENSING TRANSCRIPTIONAL ACTIVATOR SOXR"/>
    <property type="match status" value="1"/>
</dbReference>
<dbReference type="InterPro" id="IPR029442">
    <property type="entry name" value="GyrI-like"/>
</dbReference>
<comment type="caution">
    <text evidence="7">The sequence shown here is derived from an EMBL/GenBank/DDBJ whole genome shotgun (WGS) entry which is preliminary data.</text>
</comment>
<dbReference type="GO" id="GO:0003700">
    <property type="term" value="F:DNA-binding transcription factor activity"/>
    <property type="evidence" value="ECO:0007669"/>
    <property type="project" value="InterPro"/>
</dbReference>
<dbReference type="EMBL" id="SGKU01000013">
    <property type="protein sequence ID" value="NFA42216.1"/>
    <property type="molecule type" value="Genomic_DNA"/>
</dbReference>
<sequence>MKRYYRIGELSKLYDIGRDAIKYYEELNILLPTRDSNGYRNYSIDDVCKLNLIRELRNLNIPMKEIKEYLKERNLKSTREMLEEEIKIVNEKIDDLLKQKKSIENRLCVIEKGIAKTDFGVIKLEHHKRRKALILDGNVNVNENIDFLIQKLRKELKESFYMLGNNNIGSIFDFESLKNGIINKYKHVIAFLDDESDRFNFELEDGIYLTCTYKGSYDNNQIYLPKIFRYAEDQNYEIIGDPMEIYKVDIYETSEIKEFITTLQVQVKKK</sequence>
<dbReference type="GO" id="GO:0003677">
    <property type="term" value="F:DNA binding"/>
    <property type="evidence" value="ECO:0007669"/>
    <property type="project" value="UniProtKB-KW"/>
</dbReference>
<evidence type="ECO:0000259" key="6">
    <source>
        <dbReference type="PROSITE" id="PS50937"/>
    </source>
</evidence>
<dbReference type="Gene3D" id="3.20.80.10">
    <property type="entry name" value="Regulatory factor, effector binding domain"/>
    <property type="match status" value="1"/>
</dbReference>
<dbReference type="OrthoDB" id="9773308at2"/>
<keyword evidence="3" id="KW-0238">DNA-binding</keyword>
<dbReference type="InterPro" id="IPR009061">
    <property type="entry name" value="DNA-bd_dom_put_sf"/>
</dbReference>
<evidence type="ECO:0000313" key="11">
    <source>
        <dbReference type="Proteomes" id="UP000473681"/>
    </source>
</evidence>
<dbReference type="InterPro" id="IPR047057">
    <property type="entry name" value="MerR_fam"/>
</dbReference>
<keyword evidence="2" id="KW-0805">Transcription regulation</keyword>
<dbReference type="PANTHER" id="PTHR30204:SF69">
    <property type="entry name" value="MERR-FAMILY TRANSCRIPTIONAL REGULATOR"/>
    <property type="match status" value="1"/>
</dbReference>
<dbReference type="InterPro" id="IPR000551">
    <property type="entry name" value="MerR-type_HTH_dom"/>
</dbReference>
<dbReference type="EMBL" id="SWVK01000015">
    <property type="protein sequence ID" value="NFN35770.1"/>
    <property type="molecule type" value="Genomic_DNA"/>
</dbReference>
<dbReference type="EMBL" id="SWOV01000051">
    <property type="protein sequence ID" value="NFF89104.1"/>
    <property type="molecule type" value="Genomic_DNA"/>
</dbReference>
<dbReference type="Proteomes" id="UP000472355">
    <property type="component" value="Unassembled WGS sequence"/>
</dbReference>
<dbReference type="InterPro" id="IPR006594">
    <property type="entry name" value="LisH"/>
</dbReference>
<evidence type="ECO:0000313" key="12">
    <source>
        <dbReference type="Proteomes" id="UP000476820"/>
    </source>
</evidence>
<reference evidence="7 10" key="1">
    <citation type="submission" date="2019-02" db="EMBL/GenBank/DDBJ databases">
        <title>Genome sequencing of Clostridium botulinum clinical isolates.</title>
        <authorList>
            <person name="Brunt J."/>
            <person name="Van Vliet A.H.M."/>
            <person name="Stringer S.C."/>
            <person name="Grant K.A."/>
            <person name="Carter A.C."/>
            <person name="Peck M.W."/>
        </authorList>
    </citation>
    <scope>NUCLEOTIDE SEQUENCE [LARGE SCALE GENOMIC DNA]</scope>
    <source>
        <strain evidence="7 10">H113700579</strain>
    </source>
</reference>
<gene>
    <name evidence="7" type="ORF">EXM65_06385</name>
    <name evidence="8" type="ORF">FC774_14715</name>
    <name evidence="9" type="ORF">FDB51_11675</name>
</gene>
<evidence type="ECO:0000313" key="10">
    <source>
        <dbReference type="Proteomes" id="UP000472355"/>
    </source>
</evidence>
<accession>A0A0C2NWZ0</accession>
<dbReference type="Pfam" id="PF13411">
    <property type="entry name" value="MerR_1"/>
    <property type="match status" value="1"/>
</dbReference>
<dbReference type="SUPFAM" id="SSF46955">
    <property type="entry name" value="Putative DNA-binding domain"/>
    <property type="match status" value="1"/>
</dbReference>
<keyword evidence="1" id="KW-0678">Repressor</keyword>
<protein>
    <submittedName>
        <fullName evidence="7">MerR family transcriptional regulator</fullName>
    </submittedName>
</protein>
<evidence type="ECO:0000256" key="3">
    <source>
        <dbReference type="ARBA" id="ARBA00023125"/>
    </source>
</evidence>